<reference evidence="2 5" key="2">
    <citation type="submission" date="2020-01" db="EMBL/GenBank/DDBJ databases">
        <title>Insect and environment-associated Actinomycetes.</title>
        <authorList>
            <person name="Currrie C."/>
            <person name="Chevrette M."/>
            <person name="Carlson C."/>
            <person name="Stubbendieck R."/>
            <person name="Wendt-Pienkowski E."/>
        </authorList>
    </citation>
    <scope>NUCLEOTIDE SEQUENCE [LARGE SCALE GENOMIC DNA]</scope>
    <source>
        <strain evidence="2 5">SID8386</strain>
    </source>
</reference>
<keyword evidence="5" id="KW-1185">Reference proteome</keyword>
<dbReference type="EMBL" id="JAAGNC010000095">
    <property type="protein sequence ID" value="NEC57988.1"/>
    <property type="molecule type" value="Genomic_DNA"/>
</dbReference>
<dbReference type="RefSeq" id="WP_067581979.1">
    <property type="nucleotide sequence ID" value="NZ_FOWC01000015.1"/>
</dbReference>
<gene>
    <name evidence="2" type="ORF">G3I59_20875</name>
    <name evidence="3" type="ORF">SAMN05421854_11575</name>
</gene>
<reference evidence="3 4" key="1">
    <citation type="submission" date="2016-10" db="EMBL/GenBank/DDBJ databases">
        <authorList>
            <person name="de Groot N.N."/>
        </authorList>
    </citation>
    <scope>NUCLEOTIDE SEQUENCE [LARGE SCALE GENOMIC DNA]</scope>
    <source>
        <strain evidence="3 4">DSM 44637</strain>
    </source>
</reference>
<dbReference type="OrthoDB" id="9788889at2"/>
<protein>
    <submittedName>
        <fullName evidence="2 3">Pyridoxamine 5'-phosphate oxidase</fullName>
    </submittedName>
</protein>
<dbReference type="Proteomes" id="UP000199137">
    <property type="component" value="Unassembled WGS sequence"/>
</dbReference>
<evidence type="ECO:0000313" key="4">
    <source>
        <dbReference type="Proteomes" id="UP000199137"/>
    </source>
</evidence>
<proteinExistence type="predicted"/>
<accession>A0A1I5ZH08</accession>
<dbReference type="InterPro" id="IPR012349">
    <property type="entry name" value="Split_barrel_FMN-bd"/>
</dbReference>
<organism evidence="3 4">
    <name type="scientific">Amycolatopsis rubida</name>
    <dbReference type="NCBI Taxonomy" id="112413"/>
    <lineage>
        <taxon>Bacteria</taxon>
        <taxon>Bacillati</taxon>
        <taxon>Actinomycetota</taxon>
        <taxon>Actinomycetes</taxon>
        <taxon>Pseudonocardiales</taxon>
        <taxon>Pseudonocardiaceae</taxon>
        <taxon>Amycolatopsis</taxon>
    </lineage>
</organism>
<evidence type="ECO:0000259" key="1">
    <source>
        <dbReference type="Pfam" id="PF01243"/>
    </source>
</evidence>
<dbReference type="Pfam" id="PF01243">
    <property type="entry name" value="PNPOx_N"/>
    <property type="match status" value="1"/>
</dbReference>
<dbReference type="AlphaFoldDB" id="A0A1I5ZH08"/>
<feature type="domain" description="Pyridoxamine 5'-phosphate oxidase N-terminal" evidence="1">
    <location>
        <begin position="10"/>
        <end position="114"/>
    </location>
</feature>
<name>A0A1I5ZH08_9PSEU</name>
<evidence type="ECO:0000313" key="3">
    <source>
        <dbReference type="EMBL" id="SFQ55764.1"/>
    </source>
</evidence>
<dbReference type="InterPro" id="IPR011576">
    <property type="entry name" value="Pyridox_Oxase_N"/>
</dbReference>
<dbReference type="Proteomes" id="UP000470404">
    <property type="component" value="Unassembled WGS sequence"/>
</dbReference>
<dbReference type="SUPFAM" id="SSF50475">
    <property type="entry name" value="FMN-binding split barrel"/>
    <property type="match status" value="1"/>
</dbReference>
<dbReference type="Gene3D" id="2.30.110.10">
    <property type="entry name" value="Electron Transport, Fmn-binding Protein, Chain A"/>
    <property type="match status" value="1"/>
</dbReference>
<dbReference type="EMBL" id="FOWC01000015">
    <property type="protein sequence ID" value="SFQ55764.1"/>
    <property type="molecule type" value="Genomic_DNA"/>
</dbReference>
<sequence>MTNDDPARRAATLLKTIPFLVLATSGQDGPWSATLNHVIAHDATLLFCSHPASRHTIHIGANSTVSATGYQVRDDQLDGVQLRGTCEPVPRDQLAALHREFWEKAFPDARQRENVMVGLEDFGPSSARDLYAVSVTEAWVRDTEAWAREGKDLRVPVDLPALTAFLKDATVPEAR</sequence>
<evidence type="ECO:0000313" key="2">
    <source>
        <dbReference type="EMBL" id="NEC57988.1"/>
    </source>
</evidence>
<evidence type="ECO:0000313" key="5">
    <source>
        <dbReference type="Proteomes" id="UP000470404"/>
    </source>
</evidence>